<accession>U1HYR1</accession>
<dbReference type="EMBL" id="KE720780">
    <property type="protein sequence ID" value="ERF76025.1"/>
    <property type="molecule type" value="Genomic_DNA"/>
</dbReference>
<dbReference type="PROSITE" id="PS50158">
    <property type="entry name" value="ZF_CCHC"/>
    <property type="match status" value="1"/>
</dbReference>
<evidence type="ECO:0000313" key="5">
    <source>
        <dbReference type="Proteomes" id="UP000019373"/>
    </source>
</evidence>
<feature type="domain" description="CCHC-type" evidence="3">
    <location>
        <begin position="110"/>
        <end position="125"/>
    </location>
</feature>
<dbReference type="SUPFAM" id="SSF57756">
    <property type="entry name" value="Retrovirus zinc finger-like domains"/>
    <property type="match status" value="1"/>
</dbReference>
<dbReference type="InterPro" id="IPR001878">
    <property type="entry name" value="Znf_CCHC"/>
</dbReference>
<dbReference type="AlphaFoldDB" id="U1HYR1"/>
<keyword evidence="5" id="KW-1185">Reference proteome</keyword>
<dbReference type="RefSeq" id="XP_007786491.1">
    <property type="nucleotide sequence ID" value="XM_007788301.1"/>
</dbReference>
<dbReference type="Proteomes" id="UP000019373">
    <property type="component" value="Unassembled WGS sequence"/>
</dbReference>
<feature type="region of interest" description="Disordered" evidence="2">
    <location>
        <begin position="130"/>
        <end position="157"/>
    </location>
</feature>
<dbReference type="InterPro" id="IPR036875">
    <property type="entry name" value="Znf_CCHC_sf"/>
</dbReference>
<dbReference type="GO" id="GO:0003676">
    <property type="term" value="F:nucleic acid binding"/>
    <property type="evidence" value="ECO:0007669"/>
    <property type="project" value="InterPro"/>
</dbReference>
<evidence type="ECO:0000256" key="2">
    <source>
        <dbReference type="SAM" id="MobiDB-lite"/>
    </source>
</evidence>
<evidence type="ECO:0000256" key="1">
    <source>
        <dbReference type="PROSITE-ProRule" id="PRU00047"/>
    </source>
</evidence>
<feature type="compositionally biased region" description="Pro residues" evidence="2">
    <location>
        <begin position="78"/>
        <end position="88"/>
    </location>
</feature>
<reference evidence="5" key="1">
    <citation type="journal article" date="2014" name="BMC Genomics">
        <title>Genome characteristics reveal the impact of lichenization on lichen-forming fungus Endocarpon pusillum Hedwig (Verrucariales, Ascomycota).</title>
        <authorList>
            <person name="Wang Y.-Y."/>
            <person name="Liu B."/>
            <person name="Zhang X.-Y."/>
            <person name="Zhou Q.-M."/>
            <person name="Zhang T."/>
            <person name="Li H."/>
            <person name="Yu Y.-F."/>
            <person name="Zhang X.-L."/>
            <person name="Hao X.-Y."/>
            <person name="Wang M."/>
            <person name="Wang L."/>
            <person name="Wei J.-C."/>
        </authorList>
    </citation>
    <scope>NUCLEOTIDE SEQUENCE [LARGE SCALE GENOMIC DNA]</scope>
    <source>
        <strain evidence="5">Z07020 / HMAS-L-300199</strain>
    </source>
</reference>
<sequence length="157" mass="17668">MSAELLREIGDRTFYDASTIAHWVMKQENRLILIRRKEREEERICNRARPNSPRPDTRRPEARTTPGKAYPFPLAPTVGPPRRSPTPSPGQATGSKSKRVGFKKDDTVTCFHCNKPGYVKPDCPDLHVSKIEEAESDFGDESSGPDKESAESENEMP</sequence>
<name>U1HYR1_ENDPU</name>
<organism evidence="4 5">
    <name type="scientific">Endocarpon pusillum (strain Z07020 / HMAS-L-300199)</name>
    <name type="common">Lichen-forming fungus</name>
    <dbReference type="NCBI Taxonomy" id="1263415"/>
    <lineage>
        <taxon>Eukaryota</taxon>
        <taxon>Fungi</taxon>
        <taxon>Dikarya</taxon>
        <taxon>Ascomycota</taxon>
        <taxon>Pezizomycotina</taxon>
        <taxon>Eurotiomycetes</taxon>
        <taxon>Chaetothyriomycetidae</taxon>
        <taxon>Verrucariales</taxon>
        <taxon>Verrucariaceae</taxon>
        <taxon>Endocarpon</taxon>
    </lineage>
</organism>
<evidence type="ECO:0000313" key="4">
    <source>
        <dbReference type="EMBL" id="ERF76025.1"/>
    </source>
</evidence>
<keyword evidence="1" id="KW-0863">Zinc-finger</keyword>
<feature type="region of interest" description="Disordered" evidence="2">
    <location>
        <begin position="38"/>
        <end position="101"/>
    </location>
</feature>
<protein>
    <recommendedName>
        <fullName evidence="3">CCHC-type domain-containing protein</fullName>
    </recommendedName>
</protein>
<dbReference type="GeneID" id="19236415"/>
<dbReference type="HOGENOM" id="CLU_1677874_0_0_1"/>
<keyword evidence="1" id="KW-0862">Zinc</keyword>
<dbReference type="GO" id="GO:0008270">
    <property type="term" value="F:zinc ion binding"/>
    <property type="evidence" value="ECO:0007669"/>
    <property type="project" value="UniProtKB-KW"/>
</dbReference>
<proteinExistence type="predicted"/>
<evidence type="ECO:0000259" key="3">
    <source>
        <dbReference type="PROSITE" id="PS50158"/>
    </source>
</evidence>
<gene>
    <name evidence="4" type="ORF">EPUS_01358</name>
</gene>
<keyword evidence="1" id="KW-0479">Metal-binding</keyword>